<evidence type="ECO:0000256" key="1">
    <source>
        <dbReference type="ARBA" id="ARBA00022448"/>
    </source>
</evidence>
<proteinExistence type="predicted"/>
<dbReference type="InterPro" id="IPR050093">
    <property type="entry name" value="ABC_SmlMolc_Importer"/>
</dbReference>
<gene>
    <name evidence="14" type="ORF">CYJ73_17640</name>
</gene>
<dbReference type="SMART" id="SM00382">
    <property type="entry name" value="AAA"/>
    <property type="match status" value="1"/>
</dbReference>
<keyword evidence="5" id="KW-0547">Nucleotide-binding</keyword>
<dbReference type="InterPro" id="IPR003593">
    <property type="entry name" value="AAA+_ATPase"/>
</dbReference>
<evidence type="ECO:0000256" key="12">
    <source>
        <dbReference type="SAM" id="MobiDB-lite"/>
    </source>
</evidence>
<dbReference type="EC" id="7.6.2.9" evidence="11"/>
<evidence type="ECO:0000256" key="5">
    <source>
        <dbReference type="ARBA" id="ARBA00022741"/>
    </source>
</evidence>
<dbReference type="PANTHER" id="PTHR42781">
    <property type="entry name" value="SPERMIDINE/PUTRESCINE IMPORT ATP-BINDING PROTEIN POTA"/>
    <property type="match status" value="1"/>
</dbReference>
<evidence type="ECO:0000256" key="3">
    <source>
        <dbReference type="ARBA" id="ARBA00022496"/>
    </source>
</evidence>
<evidence type="ECO:0000256" key="10">
    <source>
        <dbReference type="ARBA" id="ARBA00023136"/>
    </source>
</evidence>
<dbReference type="GO" id="GO:0015418">
    <property type="term" value="F:ABC-type quaternary ammonium compound transporting activity"/>
    <property type="evidence" value="ECO:0007669"/>
    <property type="project" value="UniProtKB-EC"/>
</dbReference>
<dbReference type="Pfam" id="PF00005">
    <property type="entry name" value="ABC_tran"/>
    <property type="match status" value="1"/>
</dbReference>
<reference evidence="14 15" key="1">
    <citation type="submission" date="2017-12" db="EMBL/GenBank/DDBJ databases">
        <title>Phylogenetic diversity of female urinary microbiome.</title>
        <authorList>
            <person name="Thomas-White K."/>
            <person name="Wolfe A.J."/>
        </authorList>
    </citation>
    <scope>NUCLEOTIDE SEQUENCE [LARGE SCALE GENOMIC DNA]</scope>
    <source>
        <strain evidence="14 15">UMB0777</strain>
    </source>
</reference>
<dbReference type="InterPro" id="IPR015853">
    <property type="entry name" value="ABC_transpr_FbpC"/>
</dbReference>
<feature type="region of interest" description="Disordered" evidence="12">
    <location>
        <begin position="319"/>
        <end position="342"/>
    </location>
</feature>
<keyword evidence="2" id="KW-1003">Cell membrane</keyword>
<dbReference type="EMBL" id="PKJC01000015">
    <property type="protein sequence ID" value="PKZ64183.1"/>
    <property type="molecule type" value="Genomic_DNA"/>
</dbReference>
<dbReference type="Gene3D" id="3.40.50.300">
    <property type="entry name" value="P-loop containing nucleotide triphosphate hydrolases"/>
    <property type="match status" value="1"/>
</dbReference>
<dbReference type="FunFam" id="3.40.50.300:FF:000425">
    <property type="entry name" value="Probable ABC transporter, ATP-binding subunit"/>
    <property type="match status" value="1"/>
</dbReference>
<dbReference type="Proteomes" id="UP000234662">
    <property type="component" value="Unassembled WGS sequence"/>
</dbReference>
<keyword evidence="9" id="KW-0406">Ion transport</keyword>
<accession>A0A2I1R4Y1</accession>
<evidence type="ECO:0000313" key="14">
    <source>
        <dbReference type="EMBL" id="PKZ64183.1"/>
    </source>
</evidence>
<comment type="caution">
    <text evidence="14">The sequence shown here is derived from an EMBL/GenBank/DDBJ whole genome shotgun (WGS) entry which is preliminary data.</text>
</comment>
<dbReference type="GO" id="GO:0005524">
    <property type="term" value="F:ATP binding"/>
    <property type="evidence" value="ECO:0007669"/>
    <property type="project" value="UniProtKB-KW"/>
</dbReference>
<dbReference type="AlphaFoldDB" id="A0A2I1R4Y1"/>
<evidence type="ECO:0000256" key="8">
    <source>
        <dbReference type="ARBA" id="ARBA00023004"/>
    </source>
</evidence>
<evidence type="ECO:0000256" key="6">
    <source>
        <dbReference type="ARBA" id="ARBA00022840"/>
    </source>
</evidence>
<dbReference type="SUPFAM" id="SSF50331">
    <property type="entry name" value="MOP-like"/>
    <property type="match status" value="1"/>
</dbReference>
<evidence type="ECO:0000313" key="15">
    <source>
        <dbReference type="Proteomes" id="UP000234662"/>
    </source>
</evidence>
<dbReference type="PANTHER" id="PTHR42781:SF5">
    <property type="entry name" value="PUTRESCINE TRANSPORT ATP-BINDING PROTEIN POTG"/>
    <property type="match status" value="1"/>
</dbReference>
<dbReference type="RefSeq" id="WP_101821186.1">
    <property type="nucleotide sequence ID" value="NZ_CP096585.1"/>
</dbReference>
<name>A0A2I1R4Y1_9ACTN</name>
<evidence type="ECO:0000256" key="11">
    <source>
        <dbReference type="ARBA" id="ARBA00066388"/>
    </source>
</evidence>
<keyword evidence="4" id="KW-0997">Cell inner membrane</keyword>
<feature type="domain" description="ABC transporter" evidence="13">
    <location>
        <begin position="5"/>
        <end position="245"/>
    </location>
</feature>
<keyword evidence="3" id="KW-0410">Iron transport</keyword>
<dbReference type="InterPro" id="IPR008995">
    <property type="entry name" value="Mo/tungstate-bd_C_term_dom"/>
</dbReference>
<keyword evidence="10" id="KW-0472">Membrane</keyword>
<evidence type="ECO:0000256" key="9">
    <source>
        <dbReference type="ARBA" id="ARBA00023065"/>
    </source>
</evidence>
<dbReference type="InterPro" id="IPR003439">
    <property type="entry name" value="ABC_transporter-like_ATP-bd"/>
</dbReference>
<dbReference type="InterPro" id="IPR027417">
    <property type="entry name" value="P-loop_NTPase"/>
</dbReference>
<evidence type="ECO:0000256" key="7">
    <source>
        <dbReference type="ARBA" id="ARBA00022967"/>
    </source>
</evidence>
<organism evidence="14 15">
    <name type="scientific">Gordonia terrae</name>
    <dbReference type="NCBI Taxonomy" id="2055"/>
    <lineage>
        <taxon>Bacteria</taxon>
        <taxon>Bacillati</taxon>
        <taxon>Actinomycetota</taxon>
        <taxon>Actinomycetes</taxon>
        <taxon>Mycobacteriales</taxon>
        <taxon>Gordoniaceae</taxon>
        <taxon>Gordonia</taxon>
    </lineage>
</organism>
<keyword evidence="8" id="KW-0408">Iron</keyword>
<dbReference type="GO" id="GO:0016887">
    <property type="term" value="F:ATP hydrolysis activity"/>
    <property type="evidence" value="ECO:0007669"/>
    <property type="project" value="InterPro"/>
</dbReference>
<evidence type="ECO:0000256" key="2">
    <source>
        <dbReference type="ARBA" id="ARBA00022475"/>
    </source>
</evidence>
<dbReference type="CDD" id="cd03259">
    <property type="entry name" value="ABC_Carb_Solutes_like"/>
    <property type="match status" value="1"/>
</dbReference>
<evidence type="ECO:0000259" key="13">
    <source>
        <dbReference type="PROSITE" id="PS50893"/>
    </source>
</evidence>
<keyword evidence="1" id="KW-0813">Transport</keyword>
<protein>
    <recommendedName>
        <fullName evidence="11">ABC-type quaternary amine transporter</fullName>
        <ecNumber evidence="11">7.6.2.9</ecNumber>
    </recommendedName>
</protein>
<dbReference type="InterPro" id="IPR017871">
    <property type="entry name" value="ABC_transporter-like_CS"/>
</dbReference>
<dbReference type="GO" id="GO:0016020">
    <property type="term" value="C:membrane"/>
    <property type="evidence" value="ECO:0007669"/>
    <property type="project" value="InterPro"/>
</dbReference>
<keyword evidence="7" id="KW-1278">Translocase</keyword>
<evidence type="ECO:0000256" key="4">
    <source>
        <dbReference type="ARBA" id="ARBA00022519"/>
    </source>
</evidence>
<dbReference type="GO" id="GO:0015408">
    <property type="term" value="F:ABC-type ferric iron transporter activity"/>
    <property type="evidence" value="ECO:0007669"/>
    <property type="project" value="InterPro"/>
</dbReference>
<dbReference type="PROSITE" id="PS00211">
    <property type="entry name" value="ABC_TRANSPORTER_1"/>
    <property type="match status" value="1"/>
</dbReference>
<dbReference type="PROSITE" id="PS50893">
    <property type="entry name" value="ABC_TRANSPORTER_2"/>
    <property type="match status" value="1"/>
</dbReference>
<dbReference type="SUPFAM" id="SSF52540">
    <property type="entry name" value="P-loop containing nucleoside triphosphate hydrolases"/>
    <property type="match status" value="1"/>
</dbReference>
<sequence>MTDAIRVEGISVGYGDATVLDGLSLHVPTGSITAVIGPSGCGKTTLLRAIAGLEPIRAGRVEIDGVEVASSGPDRERHVNVPPERRRFGLVPQEGALFDNLSVAGNVGFGLGPWWRPTAGRAERIAELLEAVGLGEFGARRPGSLSGGQRQRVALARALAPRPAVIALDEPFSALDAQLRTHLREHVRDTMLAEGASGLLVTHDREEAMAMADRIVVVMQGRVRQVGLPEEIYLEPVDSEVAKMFGAVTELTAAADGETVSCVAGRLRIRRPAHGPGVVMLRPEDLEIVTGIPGDGSAVVVSVRPRGSHTDIRVSVPAHRGDRQTEMSVRAEPGWAGSPGSVIDYRQRRPVHFHRSG</sequence>
<keyword evidence="6 14" id="KW-0067">ATP-binding</keyword>